<organism evidence="2 3">
    <name type="scientific">Crenichthys baileyi</name>
    <name type="common">White River springfish</name>
    <dbReference type="NCBI Taxonomy" id="28760"/>
    <lineage>
        <taxon>Eukaryota</taxon>
        <taxon>Metazoa</taxon>
        <taxon>Chordata</taxon>
        <taxon>Craniata</taxon>
        <taxon>Vertebrata</taxon>
        <taxon>Euteleostomi</taxon>
        <taxon>Actinopterygii</taxon>
        <taxon>Neopterygii</taxon>
        <taxon>Teleostei</taxon>
        <taxon>Neoteleostei</taxon>
        <taxon>Acanthomorphata</taxon>
        <taxon>Ovalentaria</taxon>
        <taxon>Atherinomorphae</taxon>
        <taxon>Cyprinodontiformes</taxon>
        <taxon>Goodeidae</taxon>
        <taxon>Crenichthys</taxon>
    </lineage>
</organism>
<evidence type="ECO:0000256" key="1">
    <source>
        <dbReference type="SAM" id="MobiDB-lite"/>
    </source>
</evidence>
<feature type="region of interest" description="Disordered" evidence="1">
    <location>
        <begin position="57"/>
        <end position="85"/>
    </location>
</feature>
<feature type="compositionally biased region" description="Basic and acidic residues" evidence="1">
    <location>
        <begin position="57"/>
        <end position="73"/>
    </location>
</feature>
<sequence length="120" mass="13627">MSIKTKVLVYLNDKYNDPSIQELLDVASFLDPRFKTQYITADNITNIKTRLKTEMLESARRTHNQETRSRIETTPRPQSAQPFGEKVKKSIGSFFKTAVVSSTSPMQLEDVAEAELKVTS</sequence>
<accession>A0AAV9QVE2</accession>
<evidence type="ECO:0000313" key="2">
    <source>
        <dbReference type="EMBL" id="KAK5600439.1"/>
    </source>
</evidence>
<protein>
    <submittedName>
        <fullName evidence="2">Uncharacterized protein</fullName>
    </submittedName>
</protein>
<gene>
    <name evidence="2" type="ORF">CRENBAI_021736</name>
</gene>
<dbReference type="EMBL" id="JAHHUM010002887">
    <property type="protein sequence ID" value="KAK5600439.1"/>
    <property type="molecule type" value="Genomic_DNA"/>
</dbReference>
<proteinExistence type="predicted"/>
<dbReference type="Proteomes" id="UP001311232">
    <property type="component" value="Unassembled WGS sequence"/>
</dbReference>
<reference evidence="2 3" key="1">
    <citation type="submission" date="2021-06" db="EMBL/GenBank/DDBJ databases">
        <authorList>
            <person name="Palmer J.M."/>
        </authorList>
    </citation>
    <scope>NUCLEOTIDE SEQUENCE [LARGE SCALE GENOMIC DNA]</scope>
    <source>
        <strain evidence="2 3">MEX-2019</strain>
        <tissue evidence="2">Muscle</tissue>
    </source>
</reference>
<evidence type="ECO:0000313" key="3">
    <source>
        <dbReference type="Proteomes" id="UP001311232"/>
    </source>
</evidence>
<keyword evidence="3" id="KW-1185">Reference proteome</keyword>
<comment type="caution">
    <text evidence="2">The sequence shown here is derived from an EMBL/GenBank/DDBJ whole genome shotgun (WGS) entry which is preliminary data.</text>
</comment>
<dbReference type="AlphaFoldDB" id="A0AAV9QVE2"/>
<name>A0AAV9QVE2_9TELE</name>